<keyword evidence="2" id="KW-1185">Reference proteome</keyword>
<evidence type="ECO:0000313" key="1">
    <source>
        <dbReference type="EMBL" id="KJV07257.1"/>
    </source>
</evidence>
<dbReference type="Proteomes" id="UP000033774">
    <property type="component" value="Unassembled WGS sequence"/>
</dbReference>
<accession>A0A0F3IKP9</accession>
<dbReference type="EMBL" id="LAJY01000841">
    <property type="protein sequence ID" value="KJV07257.1"/>
    <property type="molecule type" value="Genomic_DNA"/>
</dbReference>
<proteinExistence type="predicted"/>
<dbReference type="RefSeq" id="WP_045777448.1">
    <property type="nucleotide sequence ID" value="NZ_LAJY01000841.1"/>
</dbReference>
<protein>
    <submittedName>
        <fullName evidence="1">Uncharacterized protein</fullName>
    </submittedName>
</protein>
<reference evidence="1 2" key="1">
    <citation type="submission" date="2015-03" db="EMBL/GenBank/DDBJ databases">
        <title>Draft genome sequence of Elstera litoralis.</title>
        <authorList>
            <person name="Rahalkar M.C."/>
            <person name="Dhakephalkar P.K."/>
            <person name="Pore S.D."/>
            <person name="Arora P."/>
            <person name="Kapse N.G."/>
            <person name="Pandit P.S."/>
        </authorList>
    </citation>
    <scope>NUCLEOTIDE SEQUENCE [LARGE SCALE GENOMIC DNA]</scope>
    <source>
        <strain evidence="1 2">Dia-1</strain>
    </source>
</reference>
<comment type="caution">
    <text evidence="1">The sequence shown here is derived from an EMBL/GenBank/DDBJ whole genome shotgun (WGS) entry which is preliminary data.</text>
</comment>
<dbReference type="AlphaFoldDB" id="A0A0F3IKP9"/>
<sequence>NTESYYKYKGSEKGKYVGAPRTLNDLRERQRDLLEGHFFVFQKCYIHLDQAPTVLEDREKAPKITIEAIDLIREKSLELTQNIQNYMKDKKNKKLELILMQSNKLYVNYYSIYNLRIASLFCENFVDFPKYFIKDYIIRHGENSQNQKLPPDFFQIGYNALLNSYYRDVKLCDYHLKKYKEKNP</sequence>
<gene>
    <name evidence="1" type="ORF">VZ95_20125</name>
</gene>
<evidence type="ECO:0000313" key="2">
    <source>
        <dbReference type="Proteomes" id="UP000033774"/>
    </source>
</evidence>
<feature type="non-terminal residue" evidence="1">
    <location>
        <position position="1"/>
    </location>
</feature>
<organism evidence="1 2">
    <name type="scientific">Elstera litoralis</name>
    <dbReference type="NCBI Taxonomy" id="552518"/>
    <lineage>
        <taxon>Bacteria</taxon>
        <taxon>Pseudomonadati</taxon>
        <taxon>Pseudomonadota</taxon>
        <taxon>Alphaproteobacteria</taxon>
        <taxon>Rhodospirillales</taxon>
        <taxon>Rhodospirillaceae</taxon>
        <taxon>Elstera</taxon>
    </lineage>
</organism>
<name>A0A0F3IKP9_9PROT</name>